<evidence type="ECO:0000256" key="10">
    <source>
        <dbReference type="ARBA" id="ARBA00022984"/>
    </source>
</evidence>
<dbReference type="PANTHER" id="PTHR21581:SF6">
    <property type="entry name" value="TRAFFICKING PROTEIN PARTICLE COMPLEX SUBUNIT 12"/>
    <property type="match status" value="1"/>
</dbReference>
<dbReference type="PANTHER" id="PTHR21581">
    <property type="entry name" value="D-ALANYL-D-ALANINE CARBOXYPEPTIDASE"/>
    <property type="match status" value="1"/>
</dbReference>
<evidence type="ECO:0000259" key="17">
    <source>
        <dbReference type="SMART" id="SM00936"/>
    </source>
</evidence>
<keyword evidence="11" id="KW-0961">Cell wall biogenesis/degradation</keyword>
<dbReference type="Proteomes" id="UP001165393">
    <property type="component" value="Unassembled WGS sequence"/>
</dbReference>
<feature type="signal peptide" evidence="16">
    <location>
        <begin position="1"/>
        <end position="25"/>
    </location>
</feature>
<feature type="binding site" evidence="14">
    <location>
        <position position="234"/>
    </location>
    <ligand>
        <name>substrate</name>
    </ligand>
</feature>
<feature type="active site" description="Proton acceptor" evidence="13">
    <location>
        <position position="68"/>
    </location>
</feature>
<dbReference type="GO" id="GO:0009252">
    <property type="term" value="P:peptidoglycan biosynthetic process"/>
    <property type="evidence" value="ECO:0007669"/>
    <property type="project" value="UniProtKB-KW"/>
</dbReference>
<keyword evidence="19" id="KW-1185">Reference proteome</keyword>
<evidence type="ECO:0000256" key="14">
    <source>
        <dbReference type="PIRSR" id="PIRSR618044-2"/>
    </source>
</evidence>
<dbReference type="Gene3D" id="3.40.710.10">
    <property type="entry name" value="DD-peptidase/beta-lactamase superfamily"/>
    <property type="match status" value="1"/>
</dbReference>
<comment type="function">
    <text evidence="1">Removes C-terminal D-alanyl residues from sugar-peptide cell wall precursors.</text>
</comment>
<dbReference type="InterPro" id="IPR012907">
    <property type="entry name" value="Peptidase_S11_C"/>
</dbReference>
<dbReference type="PRINTS" id="PR00725">
    <property type="entry name" value="DADACBPTASE1"/>
</dbReference>
<dbReference type="SUPFAM" id="SSF69189">
    <property type="entry name" value="Penicillin-binding protein associated domain"/>
    <property type="match status" value="1"/>
</dbReference>
<dbReference type="RefSeq" id="WP_251260446.1">
    <property type="nucleotide sequence ID" value="NZ_JAMQGP010000002.1"/>
</dbReference>
<feature type="domain" description="Peptidase S11 D-Ala-D-Ala carboxypeptidase A C-terminal" evidence="17">
    <location>
        <begin position="284"/>
        <end position="374"/>
    </location>
</feature>
<keyword evidence="10" id="KW-0573">Peptidoglycan synthesis</keyword>
<sequence>MFKNNPLRSISIGLVALAVSGLSVAAPVITPDPPKVAAKGYILVDYLTGRTLVSHNADERLAPASLTKMMTSYVLGTEIKNGNVSPEDMVKIGPNASLYTNKDLRGSSLMFVQVNTEVPLGELNKGIVIVSGNDACIAVAEHLAGTESAFVDMMNAYAKHLGMEQSHFMNSHGLDAGEHYTTPRDMATLGTALIRDLPEEYKIYGEKSYTWDGREQFNRNALLWDKDLGADGIKTGHTNDAGYSLVSSAEKDGMRLVAVVMGTESTRSRNAENRKLLQYGFRFFETVVPYEPETVFAEERVWFGTKEQVQLGVLETVATTLPKGQVKNLKADFELTERPEAPVKKGDRYGTVHVTLNGEDIAEYPLVALHDVEEAGWFSRLIDQILLLFNNLF</sequence>
<keyword evidence="9" id="KW-0133">Cell shape</keyword>
<protein>
    <recommendedName>
        <fullName evidence="4">serine-type D-Ala-D-Ala carboxypeptidase</fullName>
        <ecNumber evidence="4">3.4.16.4</ecNumber>
    </recommendedName>
</protein>
<evidence type="ECO:0000256" key="16">
    <source>
        <dbReference type="SAM" id="SignalP"/>
    </source>
</evidence>
<evidence type="ECO:0000256" key="2">
    <source>
        <dbReference type="ARBA" id="ARBA00004752"/>
    </source>
</evidence>
<proteinExistence type="inferred from homology"/>
<evidence type="ECO:0000256" key="8">
    <source>
        <dbReference type="ARBA" id="ARBA00022801"/>
    </source>
</evidence>
<evidence type="ECO:0000256" key="4">
    <source>
        <dbReference type="ARBA" id="ARBA00012448"/>
    </source>
</evidence>
<comment type="similarity">
    <text evidence="3 15">Belongs to the peptidase S11 family.</text>
</comment>
<dbReference type="AlphaFoldDB" id="A0AA41W5T1"/>
<evidence type="ECO:0000256" key="13">
    <source>
        <dbReference type="PIRSR" id="PIRSR618044-1"/>
    </source>
</evidence>
<organism evidence="18 19">
    <name type="scientific">Echinimonas agarilytica</name>
    <dbReference type="NCBI Taxonomy" id="1215918"/>
    <lineage>
        <taxon>Bacteria</taxon>
        <taxon>Pseudomonadati</taxon>
        <taxon>Pseudomonadota</taxon>
        <taxon>Gammaproteobacteria</taxon>
        <taxon>Alteromonadales</taxon>
        <taxon>Echinimonadaceae</taxon>
        <taxon>Echinimonas</taxon>
    </lineage>
</organism>
<dbReference type="Pfam" id="PF07943">
    <property type="entry name" value="PBP5_C"/>
    <property type="match status" value="1"/>
</dbReference>
<dbReference type="GO" id="GO:0009002">
    <property type="term" value="F:serine-type D-Ala-D-Ala carboxypeptidase activity"/>
    <property type="evidence" value="ECO:0007669"/>
    <property type="project" value="UniProtKB-EC"/>
</dbReference>
<dbReference type="GO" id="GO:0008360">
    <property type="term" value="P:regulation of cell shape"/>
    <property type="evidence" value="ECO:0007669"/>
    <property type="project" value="UniProtKB-KW"/>
</dbReference>
<dbReference type="SMART" id="SM00936">
    <property type="entry name" value="PBP5_C"/>
    <property type="match status" value="1"/>
</dbReference>
<feature type="chain" id="PRO_5041230909" description="serine-type D-Ala-D-Ala carboxypeptidase" evidence="16">
    <location>
        <begin position="26"/>
        <end position="393"/>
    </location>
</feature>
<evidence type="ECO:0000313" key="19">
    <source>
        <dbReference type="Proteomes" id="UP001165393"/>
    </source>
</evidence>
<evidence type="ECO:0000256" key="12">
    <source>
        <dbReference type="ARBA" id="ARBA00034000"/>
    </source>
</evidence>
<dbReference type="GO" id="GO:0071555">
    <property type="term" value="P:cell wall organization"/>
    <property type="evidence" value="ECO:0007669"/>
    <property type="project" value="UniProtKB-KW"/>
</dbReference>
<dbReference type="InterPro" id="IPR015956">
    <property type="entry name" value="Peniciliin-bd_prot_C_sf"/>
</dbReference>
<feature type="active site" description="Acyl-ester intermediate" evidence="13">
    <location>
        <position position="65"/>
    </location>
</feature>
<dbReference type="SUPFAM" id="SSF56601">
    <property type="entry name" value="beta-lactamase/transpeptidase-like"/>
    <property type="match status" value="1"/>
</dbReference>
<keyword evidence="5" id="KW-0121">Carboxypeptidase</keyword>
<dbReference type="InterPro" id="IPR037167">
    <property type="entry name" value="Peptidase_S11_C_sf"/>
</dbReference>
<dbReference type="InterPro" id="IPR001967">
    <property type="entry name" value="Peptidase_S11_N"/>
</dbReference>
<evidence type="ECO:0000256" key="15">
    <source>
        <dbReference type="RuleBase" id="RU004016"/>
    </source>
</evidence>
<keyword evidence="8 18" id="KW-0378">Hydrolase</keyword>
<keyword evidence="6" id="KW-0645">Protease</keyword>
<feature type="active site" evidence="13">
    <location>
        <position position="131"/>
    </location>
</feature>
<evidence type="ECO:0000256" key="1">
    <source>
        <dbReference type="ARBA" id="ARBA00003217"/>
    </source>
</evidence>
<evidence type="ECO:0000256" key="5">
    <source>
        <dbReference type="ARBA" id="ARBA00022645"/>
    </source>
</evidence>
<dbReference type="EC" id="3.4.16.4" evidence="4"/>
<evidence type="ECO:0000256" key="9">
    <source>
        <dbReference type="ARBA" id="ARBA00022960"/>
    </source>
</evidence>
<dbReference type="InterPro" id="IPR012338">
    <property type="entry name" value="Beta-lactam/transpept-like"/>
</dbReference>
<keyword evidence="7 16" id="KW-0732">Signal</keyword>
<evidence type="ECO:0000256" key="7">
    <source>
        <dbReference type="ARBA" id="ARBA00022729"/>
    </source>
</evidence>
<evidence type="ECO:0000256" key="3">
    <source>
        <dbReference type="ARBA" id="ARBA00007164"/>
    </source>
</evidence>
<comment type="caution">
    <text evidence="18">The sequence shown here is derived from an EMBL/GenBank/DDBJ whole genome shotgun (WGS) entry which is preliminary data.</text>
</comment>
<dbReference type="InterPro" id="IPR018044">
    <property type="entry name" value="Peptidase_S11"/>
</dbReference>
<dbReference type="GO" id="GO:0006508">
    <property type="term" value="P:proteolysis"/>
    <property type="evidence" value="ECO:0007669"/>
    <property type="project" value="UniProtKB-KW"/>
</dbReference>
<dbReference type="Pfam" id="PF00768">
    <property type="entry name" value="Peptidase_S11"/>
    <property type="match status" value="1"/>
</dbReference>
<comment type="catalytic activity">
    <reaction evidence="12">
        <text>Preferential cleavage: (Ac)2-L-Lys-D-Ala-|-D-Ala. Also transpeptidation of peptidyl-alanyl moieties that are N-acyl substituents of D-alanine.</text>
        <dbReference type="EC" id="3.4.16.4"/>
    </reaction>
</comment>
<accession>A0AA41W5T1</accession>
<dbReference type="Gene3D" id="2.60.410.10">
    <property type="entry name" value="D-Ala-D-Ala carboxypeptidase, C-terminal domain"/>
    <property type="match status" value="1"/>
</dbReference>
<comment type="pathway">
    <text evidence="2">Cell wall biogenesis; peptidoglycan biosynthesis.</text>
</comment>
<evidence type="ECO:0000256" key="11">
    <source>
        <dbReference type="ARBA" id="ARBA00023316"/>
    </source>
</evidence>
<dbReference type="EMBL" id="JAMQGP010000002">
    <property type="protein sequence ID" value="MCM2679079.1"/>
    <property type="molecule type" value="Genomic_DNA"/>
</dbReference>
<name>A0AA41W5T1_9GAMM</name>
<evidence type="ECO:0000313" key="18">
    <source>
        <dbReference type="EMBL" id="MCM2679079.1"/>
    </source>
</evidence>
<reference evidence="18 19" key="1">
    <citation type="journal article" date="2013" name="Antonie Van Leeuwenhoek">
        <title>Echinimonas agarilytica gen. nov., sp. nov., a new gammaproteobacterium isolated from the sea urchin Strongylocentrotus intermedius.</title>
        <authorList>
            <person name="Nedashkovskaya O.I."/>
            <person name="Stenkova A.M."/>
            <person name="Zhukova N.V."/>
            <person name="Van Trappen S."/>
            <person name="Lee J.S."/>
            <person name="Kim S.B."/>
        </authorList>
    </citation>
    <scope>NUCLEOTIDE SEQUENCE [LARGE SCALE GENOMIC DNA]</scope>
    <source>
        <strain evidence="18 19">KMM 6351</strain>
    </source>
</reference>
<gene>
    <name evidence="18" type="ORF">NAF29_05220</name>
</gene>
<evidence type="ECO:0000256" key="6">
    <source>
        <dbReference type="ARBA" id="ARBA00022670"/>
    </source>
</evidence>